<evidence type="ECO:0000313" key="4">
    <source>
        <dbReference type="Proteomes" id="UP001255856"/>
    </source>
</evidence>
<dbReference type="EMBL" id="JASFZW010000007">
    <property type="protein sequence ID" value="KAK2077079.1"/>
    <property type="molecule type" value="Genomic_DNA"/>
</dbReference>
<feature type="domain" description="Histone deacetylase" evidence="2">
    <location>
        <begin position="468"/>
        <end position="752"/>
    </location>
</feature>
<proteinExistence type="predicted"/>
<keyword evidence="4" id="KW-1185">Reference proteome</keyword>
<dbReference type="Gene3D" id="3.40.800.20">
    <property type="entry name" value="Histone deacetylase domain"/>
    <property type="match status" value="1"/>
</dbReference>
<dbReference type="PRINTS" id="PR01270">
    <property type="entry name" value="HDASUPER"/>
</dbReference>
<dbReference type="GO" id="GO:0000118">
    <property type="term" value="C:histone deacetylase complex"/>
    <property type="evidence" value="ECO:0007669"/>
    <property type="project" value="TreeGrafter"/>
</dbReference>
<dbReference type="InterPro" id="IPR023696">
    <property type="entry name" value="Ureohydrolase_dom_sf"/>
</dbReference>
<name>A0AAD9IH76_PROWI</name>
<dbReference type="InterPro" id="IPR000286">
    <property type="entry name" value="HDACs"/>
</dbReference>
<accession>A0AAD9IH76</accession>
<dbReference type="InterPro" id="IPR046341">
    <property type="entry name" value="SET_dom_sf"/>
</dbReference>
<dbReference type="InterPro" id="IPR037138">
    <property type="entry name" value="His_deacetylse_dom_sf"/>
</dbReference>
<dbReference type="PANTHER" id="PTHR10625">
    <property type="entry name" value="HISTONE DEACETYLASE HDAC1-RELATED"/>
    <property type="match status" value="1"/>
</dbReference>
<dbReference type="SUPFAM" id="SSF52768">
    <property type="entry name" value="Arginase/deacetylase"/>
    <property type="match status" value="1"/>
</dbReference>
<dbReference type="GO" id="GO:0004407">
    <property type="term" value="F:histone deacetylase activity"/>
    <property type="evidence" value="ECO:0007669"/>
    <property type="project" value="TreeGrafter"/>
</dbReference>
<dbReference type="CDD" id="cd10527">
    <property type="entry name" value="SET_LSMT"/>
    <property type="match status" value="1"/>
</dbReference>
<dbReference type="SUPFAM" id="SSF82199">
    <property type="entry name" value="SET domain"/>
    <property type="match status" value="1"/>
</dbReference>
<evidence type="ECO:0000259" key="2">
    <source>
        <dbReference type="Pfam" id="PF00850"/>
    </source>
</evidence>
<evidence type="ECO:0000313" key="3">
    <source>
        <dbReference type="EMBL" id="KAK2077079.1"/>
    </source>
</evidence>
<feature type="region of interest" description="Disordered" evidence="1">
    <location>
        <begin position="835"/>
        <end position="914"/>
    </location>
</feature>
<comment type="caution">
    <text evidence="3">The sequence shown here is derived from an EMBL/GenBank/DDBJ whole genome shotgun (WGS) entry which is preliminary data.</text>
</comment>
<dbReference type="GO" id="GO:0040029">
    <property type="term" value="P:epigenetic regulation of gene expression"/>
    <property type="evidence" value="ECO:0007669"/>
    <property type="project" value="TreeGrafter"/>
</dbReference>
<dbReference type="InterPro" id="IPR023801">
    <property type="entry name" value="His_deacetylse_dom"/>
</dbReference>
<dbReference type="Gene3D" id="3.90.1410.10">
    <property type="entry name" value="set domain protein methyltransferase, domain 1"/>
    <property type="match status" value="1"/>
</dbReference>
<organism evidence="3 4">
    <name type="scientific">Prototheca wickerhamii</name>
    <dbReference type="NCBI Taxonomy" id="3111"/>
    <lineage>
        <taxon>Eukaryota</taxon>
        <taxon>Viridiplantae</taxon>
        <taxon>Chlorophyta</taxon>
        <taxon>core chlorophytes</taxon>
        <taxon>Trebouxiophyceae</taxon>
        <taxon>Chlorellales</taxon>
        <taxon>Chlorellaceae</taxon>
        <taxon>Prototheca</taxon>
    </lineage>
</organism>
<feature type="compositionally biased region" description="Low complexity" evidence="1">
    <location>
        <begin position="866"/>
        <end position="882"/>
    </location>
</feature>
<dbReference type="GO" id="GO:0005737">
    <property type="term" value="C:cytoplasm"/>
    <property type="evidence" value="ECO:0007669"/>
    <property type="project" value="TreeGrafter"/>
</dbReference>
<dbReference type="Pfam" id="PF00850">
    <property type="entry name" value="Hist_deacetyl"/>
    <property type="match status" value="1"/>
</dbReference>
<sequence length="914" mass="95592">MLLLAEKAKGPDSRFVAHIASLPEDHDCAFAWSGDDFALLGDTDMDPELLESTEAMYRAAKESLADRFPRVWPGFTKEAFCWAAGMVQSRTFHLRATRGIAVETYDEEEVYLLPGIDMVNHVSHPEQVSAELETFSSGVDSYRPDSDSWGFRLVAAQDIAAGQEIFISYGDLSDLELLQTYGFVDLEQHPSAGAIVRASDVRKGLRQVKGIGGATVDEQLARFQAALAPCGVFELPLRRLQSSEPHGEGIESPFPTALMVMLQPGAEAPVARPLEALHLQGLLLVLQATVDRLDGGLRSANGRSGTRPAIAARLYRAQLRVLQTAAGLAQHRLECATPIWDSCVALGSPRSPEPVAPFSPWEGSAGLGSVSPFEDDFEEEEEPPASCVNCTGPLWGDEAVCPDCGHLAGDSASLFDAALLRGQLSRSAPASARRPVRDHVTAVAYDEAMLLHDETCGTACPSAGAGPHPERPDRVRAIWARLEAAQLAGRCRRLPCREATDAELEAAHSRAHVAALGALCDQLARRGACAAGEDDAAPSTPSPSPPVALAVARGEADAGVCVARPPGHHAESNVAQGFCFLNNAAVAARAAQRAGLAERVLILDWDVHHGNGTQEIFYDDPSVLYASLHRHEGGAFYPGTGAPGEVGAGAGRGFSLNVGWPCGGMTDADYLAAFQTVVLPVALEFAPDLVILSAGFDAAAGDPIGGCLLTPGLFGHLAATMQAAVAPCVAVLEGGYNLSAVAACTEACVRALLGERAHAPYWRCMAALAGALRGPDPEPRTPFSLFGGLRPVASCPPAGAARDELFDEDEASLSRRHRSVEGGWAGWACGAEEAAPADEPVVPSPPGVAPQTAVRPLTPAISPVRAGAASSAGSGDDSAAGAETGPAPKRPARRDADVVFSGDAARGAAQASEE</sequence>
<dbReference type="AlphaFoldDB" id="A0AAD9IH76"/>
<gene>
    <name evidence="3" type="ORF">QBZ16_004713</name>
</gene>
<dbReference type="PANTHER" id="PTHR10625:SF25">
    <property type="entry name" value="HISTONE DEACETYLASE 18-RELATED"/>
    <property type="match status" value="1"/>
</dbReference>
<protein>
    <recommendedName>
        <fullName evidence="2">Histone deacetylase domain-containing protein</fullName>
    </recommendedName>
</protein>
<evidence type="ECO:0000256" key="1">
    <source>
        <dbReference type="SAM" id="MobiDB-lite"/>
    </source>
</evidence>
<reference evidence="3" key="1">
    <citation type="submission" date="2021-01" db="EMBL/GenBank/DDBJ databases">
        <authorList>
            <person name="Eckstrom K.M.E."/>
        </authorList>
    </citation>
    <scope>NUCLEOTIDE SEQUENCE</scope>
    <source>
        <strain evidence="3">UVCC 0001</strain>
    </source>
</reference>
<dbReference type="Proteomes" id="UP001255856">
    <property type="component" value="Unassembled WGS sequence"/>
</dbReference>